<dbReference type="EMBL" id="KV417508">
    <property type="protein sequence ID" value="KZP27462.1"/>
    <property type="molecule type" value="Genomic_DNA"/>
</dbReference>
<feature type="region of interest" description="Disordered" evidence="1">
    <location>
        <begin position="121"/>
        <end position="298"/>
    </location>
</feature>
<accession>A0A166QRL7</accession>
<gene>
    <name evidence="2" type="ORF">FIBSPDRAFT_928036</name>
</gene>
<evidence type="ECO:0000256" key="1">
    <source>
        <dbReference type="SAM" id="MobiDB-lite"/>
    </source>
</evidence>
<dbReference type="AlphaFoldDB" id="A0A166QRL7"/>
<reference evidence="2 3" key="1">
    <citation type="journal article" date="2016" name="Mol. Biol. Evol.">
        <title>Comparative Genomics of Early-Diverging Mushroom-Forming Fungi Provides Insights into the Origins of Lignocellulose Decay Capabilities.</title>
        <authorList>
            <person name="Nagy L.G."/>
            <person name="Riley R."/>
            <person name="Tritt A."/>
            <person name="Adam C."/>
            <person name="Daum C."/>
            <person name="Floudas D."/>
            <person name="Sun H."/>
            <person name="Yadav J.S."/>
            <person name="Pangilinan J."/>
            <person name="Larsson K.H."/>
            <person name="Matsuura K."/>
            <person name="Barry K."/>
            <person name="Labutti K."/>
            <person name="Kuo R."/>
            <person name="Ohm R.A."/>
            <person name="Bhattacharya S.S."/>
            <person name="Shirouzu T."/>
            <person name="Yoshinaga Y."/>
            <person name="Martin F.M."/>
            <person name="Grigoriev I.V."/>
            <person name="Hibbett D.S."/>
        </authorList>
    </citation>
    <scope>NUCLEOTIDE SEQUENCE [LARGE SCALE GENOMIC DNA]</scope>
    <source>
        <strain evidence="2 3">CBS 109695</strain>
    </source>
</reference>
<feature type="compositionally biased region" description="Acidic residues" evidence="1">
    <location>
        <begin position="289"/>
        <end position="298"/>
    </location>
</feature>
<dbReference type="Proteomes" id="UP000076532">
    <property type="component" value="Unassembled WGS sequence"/>
</dbReference>
<evidence type="ECO:0000313" key="3">
    <source>
        <dbReference type="Proteomes" id="UP000076532"/>
    </source>
</evidence>
<protein>
    <submittedName>
        <fullName evidence="2">Uncharacterized protein</fullName>
    </submittedName>
</protein>
<feature type="compositionally biased region" description="Low complexity" evidence="1">
    <location>
        <begin position="223"/>
        <end position="235"/>
    </location>
</feature>
<organism evidence="2 3">
    <name type="scientific">Athelia psychrophila</name>
    <dbReference type="NCBI Taxonomy" id="1759441"/>
    <lineage>
        <taxon>Eukaryota</taxon>
        <taxon>Fungi</taxon>
        <taxon>Dikarya</taxon>
        <taxon>Basidiomycota</taxon>
        <taxon>Agaricomycotina</taxon>
        <taxon>Agaricomycetes</taxon>
        <taxon>Agaricomycetidae</taxon>
        <taxon>Atheliales</taxon>
        <taxon>Atheliaceae</taxon>
        <taxon>Athelia</taxon>
    </lineage>
</organism>
<feature type="compositionally biased region" description="Basic and acidic residues" evidence="1">
    <location>
        <begin position="270"/>
        <end position="282"/>
    </location>
</feature>
<feature type="region of interest" description="Disordered" evidence="1">
    <location>
        <begin position="1"/>
        <end position="29"/>
    </location>
</feature>
<name>A0A166QRL7_9AGAM</name>
<keyword evidence="3" id="KW-1185">Reference proteome</keyword>
<feature type="compositionally biased region" description="Basic and acidic residues" evidence="1">
    <location>
        <begin position="156"/>
        <end position="194"/>
    </location>
</feature>
<evidence type="ECO:0000313" key="2">
    <source>
        <dbReference type="EMBL" id="KZP27462.1"/>
    </source>
</evidence>
<feature type="compositionally biased region" description="Basic and acidic residues" evidence="1">
    <location>
        <begin position="242"/>
        <end position="261"/>
    </location>
</feature>
<sequence>MPQPKTKNGGKPTKSTYQKENAGRNRPAPGRAILKAHNLGQTVPLSISNVQRSGKFLLSQPSEYLRCLGVTLDGYQCSRVKYRHASDDTWSCQNHPRSKARKCKPSKVWYHRCEAITPGAAGRCRNSKSTSDEERAQNPWYCTPLHRFPQPQFDYTRSDEGEAPSHGKRVQREHAEDPKNALAERDSEVDRSDDTSSDEEDHWETPQTSFVDSPPSSPEKKAPQVSKSVQSQASVYESAVSRNEHDRVDEERLELIQREPAEPVAQRLEGPTEREPLKKEPPGWKCIEPEEQDGDSDVEGARLGVNAQTVHMDPRLMIRMECFKSTCHWDGIIQRRALDSDTRQLVIPMVPGTCTDQTTSDHRLGRDGFQIFNYHPRNIYAT</sequence>
<proteinExistence type="predicted"/>